<evidence type="ECO:0000256" key="1">
    <source>
        <dbReference type="SAM" id="Phobius"/>
    </source>
</evidence>
<keyword evidence="1" id="KW-1133">Transmembrane helix</keyword>
<feature type="transmembrane region" description="Helical" evidence="1">
    <location>
        <begin position="20"/>
        <end position="39"/>
    </location>
</feature>
<name>A0ABD3F6U8_9STRA</name>
<keyword evidence="1" id="KW-0472">Membrane</keyword>
<gene>
    <name evidence="2" type="ORF">V7S43_013833</name>
</gene>
<evidence type="ECO:0000313" key="2">
    <source>
        <dbReference type="EMBL" id="KAL3661224.1"/>
    </source>
</evidence>
<protein>
    <submittedName>
        <fullName evidence="2">Uncharacterized protein</fullName>
    </submittedName>
</protein>
<evidence type="ECO:0000313" key="3">
    <source>
        <dbReference type="Proteomes" id="UP001632037"/>
    </source>
</evidence>
<dbReference type="Proteomes" id="UP001632037">
    <property type="component" value="Unassembled WGS sequence"/>
</dbReference>
<keyword evidence="1" id="KW-0812">Transmembrane</keyword>
<comment type="caution">
    <text evidence="2">The sequence shown here is derived from an EMBL/GenBank/DDBJ whole genome shotgun (WGS) entry which is preliminary data.</text>
</comment>
<dbReference type="EMBL" id="JBIMZQ010000037">
    <property type="protein sequence ID" value="KAL3661224.1"/>
    <property type="molecule type" value="Genomic_DNA"/>
</dbReference>
<dbReference type="AlphaFoldDB" id="A0ABD3F6U8"/>
<accession>A0ABD3F6U8</accession>
<reference evidence="2 3" key="1">
    <citation type="submission" date="2024-09" db="EMBL/GenBank/DDBJ databases">
        <title>Genome sequencing and assembly of Phytophthora oleae, isolate VK10A, causative agent of rot of olive drupes.</title>
        <authorList>
            <person name="Conti Taguali S."/>
            <person name="Riolo M."/>
            <person name="La Spada F."/>
            <person name="Cacciola S.O."/>
            <person name="Dionisio G."/>
        </authorList>
    </citation>
    <scope>NUCLEOTIDE SEQUENCE [LARGE SCALE GENOMIC DNA]</scope>
    <source>
        <strain evidence="2 3">VK10A</strain>
    </source>
</reference>
<proteinExistence type="predicted"/>
<sequence>MSKKNQLTSPIRLRDFHRFLVLLLTLVGFTLVLETFSLLEVSKDGNALPFSINFPWHRNESAVLKDKNPNEVSDEDLQHLSLLHEHCVMNANATLSWEFGSPGHQFANGTANNLEVVIRRDDRDLLDKLRQCPDVDIFLPEDLHGNGYCEDAVAYAKYLNSRLLSKWVLETKIFNSNLGYEVDYFDL</sequence>
<organism evidence="2 3">
    <name type="scientific">Phytophthora oleae</name>
    <dbReference type="NCBI Taxonomy" id="2107226"/>
    <lineage>
        <taxon>Eukaryota</taxon>
        <taxon>Sar</taxon>
        <taxon>Stramenopiles</taxon>
        <taxon>Oomycota</taxon>
        <taxon>Peronosporomycetes</taxon>
        <taxon>Peronosporales</taxon>
        <taxon>Peronosporaceae</taxon>
        <taxon>Phytophthora</taxon>
    </lineage>
</organism>
<keyword evidence="3" id="KW-1185">Reference proteome</keyword>